<evidence type="ECO:0000313" key="1">
    <source>
        <dbReference type="EMBL" id="EXF81409.1"/>
    </source>
</evidence>
<sequence>MTFSRTLKAFTAMSSLNPFNLHRLAHTNADQNLVLADCGIGSNPENLTWSTSRQMNWYRGAIWSTPAETDPAPPDMIVEMPYNDGKYPWNYEGASATFSNGDTWSAWIEDGTPELLRAGKAMSTKDGGTTLWCYTYRGRPISMSASGNSTCVSAFICNHLENGPTPWARLPGVWVPTDNGTASTGGTNNPSVEGRTLSVKVEVSPRPAIWYGTIAHFLSSILFTTDGYCSPYPFSNRLNSTVTTHCQGTNATPLNFLPILFNALKNLGTVPGSDGYFVYNHGPAPFANDTSDDTLTLPATFNLTAYDMATGELKGFIGYEIQWPEPGMGIHCSECNATKFNNEYNTAIAFAFDVLYPAYSEVVIESNCTFATLCW</sequence>
<evidence type="ECO:0000313" key="2">
    <source>
        <dbReference type="Proteomes" id="UP000020467"/>
    </source>
</evidence>
<protein>
    <submittedName>
        <fullName evidence="1">Uncharacterized protein</fullName>
    </submittedName>
</protein>
<organism evidence="1 2">
    <name type="scientific">Colletotrichum fioriniae PJ7</name>
    <dbReference type="NCBI Taxonomy" id="1445577"/>
    <lineage>
        <taxon>Eukaryota</taxon>
        <taxon>Fungi</taxon>
        <taxon>Dikarya</taxon>
        <taxon>Ascomycota</taxon>
        <taxon>Pezizomycotina</taxon>
        <taxon>Sordariomycetes</taxon>
        <taxon>Hypocreomycetidae</taxon>
        <taxon>Glomerellales</taxon>
        <taxon>Glomerellaceae</taxon>
        <taxon>Colletotrichum</taxon>
        <taxon>Colletotrichum acutatum species complex</taxon>
    </lineage>
</organism>
<dbReference type="eggNOG" id="ENOG502SNTH">
    <property type="taxonomic scope" value="Eukaryota"/>
</dbReference>
<dbReference type="KEGG" id="cfj:CFIO01_01071"/>
<dbReference type="Proteomes" id="UP000020467">
    <property type="component" value="Unassembled WGS sequence"/>
</dbReference>
<dbReference type="OrthoDB" id="89086at2759"/>
<gene>
    <name evidence="1" type="ORF">CFIO01_01071</name>
</gene>
<keyword evidence="2" id="KW-1185">Reference proteome</keyword>
<name>A0A010RTP9_9PEZI</name>
<accession>A0A010RTP9</accession>
<dbReference type="EMBL" id="JARH01000372">
    <property type="protein sequence ID" value="EXF81409.1"/>
    <property type="molecule type" value="Genomic_DNA"/>
</dbReference>
<reference evidence="1 2" key="1">
    <citation type="submission" date="2014-02" db="EMBL/GenBank/DDBJ databases">
        <title>The genome sequence of Colletotrichum fioriniae PJ7.</title>
        <authorList>
            <person name="Baroncelli R."/>
            <person name="Thon M.R."/>
        </authorList>
    </citation>
    <scope>NUCLEOTIDE SEQUENCE [LARGE SCALE GENOMIC DNA]</scope>
    <source>
        <strain evidence="1 2">PJ7</strain>
    </source>
</reference>
<comment type="caution">
    <text evidence="1">The sequence shown here is derived from an EMBL/GenBank/DDBJ whole genome shotgun (WGS) entry which is preliminary data.</text>
</comment>
<proteinExistence type="predicted"/>
<dbReference type="AlphaFoldDB" id="A0A010RTP9"/>
<dbReference type="HOGENOM" id="CLU_043298_0_0_1"/>